<evidence type="ECO:0000256" key="5">
    <source>
        <dbReference type="ARBA" id="ARBA00030512"/>
    </source>
</evidence>
<feature type="chain" id="PRO_5047192218" description="beta-N-acetylhexosaminidase" evidence="7">
    <location>
        <begin position="30"/>
        <end position="715"/>
    </location>
</feature>
<keyword evidence="3" id="KW-0378">Hydrolase</keyword>
<accession>A0ABX8TKN2</accession>
<dbReference type="InterPro" id="IPR025705">
    <property type="entry name" value="Beta_hexosaminidase_sua/sub"/>
</dbReference>
<evidence type="ECO:0000256" key="7">
    <source>
        <dbReference type="SAM" id="SignalP"/>
    </source>
</evidence>
<proteinExistence type="predicted"/>
<dbReference type="Pfam" id="PF00728">
    <property type="entry name" value="Glyco_hydro_20"/>
    <property type="match status" value="1"/>
</dbReference>
<comment type="catalytic activity">
    <reaction evidence="1">
        <text>Hydrolysis of terminal non-reducing N-acetyl-D-hexosamine residues in N-acetyl-beta-D-hexosaminides.</text>
        <dbReference type="EC" id="3.2.1.52"/>
    </reaction>
</comment>
<evidence type="ECO:0000313" key="10">
    <source>
        <dbReference type="EMBL" id="QYC11214.1"/>
    </source>
</evidence>
<gene>
    <name evidence="10" type="ORF">KWG56_04200</name>
</gene>
<dbReference type="Proteomes" id="UP000824334">
    <property type="component" value="Chromosome"/>
</dbReference>
<evidence type="ECO:0000256" key="3">
    <source>
        <dbReference type="ARBA" id="ARBA00022801"/>
    </source>
</evidence>
<evidence type="ECO:0000256" key="4">
    <source>
        <dbReference type="ARBA" id="ARBA00023295"/>
    </source>
</evidence>
<feature type="domain" description="Glycoside hydrolase family 20 catalytic" evidence="8">
    <location>
        <begin position="164"/>
        <end position="488"/>
    </location>
</feature>
<evidence type="ECO:0000256" key="2">
    <source>
        <dbReference type="ARBA" id="ARBA00012663"/>
    </source>
</evidence>
<protein>
    <recommendedName>
        <fullName evidence="2">beta-N-acetylhexosaminidase</fullName>
        <ecNumber evidence="2">3.2.1.52</ecNumber>
    </recommendedName>
    <alternativeName>
        <fullName evidence="5">Beta-N-acetylhexosaminidase</fullName>
    </alternativeName>
    <alternativeName>
        <fullName evidence="6">N-acetyl-beta-glucosaminidase</fullName>
    </alternativeName>
</protein>
<reference evidence="10 11" key="1">
    <citation type="submission" date="2021-07" db="EMBL/GenBank/DDBJ databases">
        <title>Isolation and characterization of bacteria from a gold mining with a capacity of golden bioaccumulation.</title>
        <authorList>
            <person name="Yang X.J."/>
        </authorList>
    </citation>
    <scope>NUCLEOTIDE SEQUENCE [LARGE SCALE GENOMIC DNA]</scope>
    <source>
        <strain evidence="10 11">Au29</strain>
    </source>
</reference>
<keyword evidence="7" id="KW-0732">Signal</keyword>
<keyword evidence="4" id="KW-0326">Glycosidase</keyword>
<sequence>MNRLAGLATRASGAAILAVLSLGGASAHASEAALMPLPVSATVNAAEGQALAITGRFAVRFEGFSDARLQRAVSRFQTDINALTGAAPTSDGPALVIAVSADPAAGTLEAKEAYSLKVTEGGVHLTAAGQDGVLRGLATLRQLVQPQGAGFVLPYAQIEDSPRFPWRGLMVDTARHFVELDTLKRQIDAMERVKLNVLHFHFSDNEGFRIESLRYPRLTEVGARGQYYTQDQVRELVAYAADRGVRVVPEIDFPAHTGAIMMSYPELAAMPVDPNNRLAMFGAAVDPTKPTTYAFIKGLLEEMSALFPDVYFHVGGDEVEATAWNRNPDIVAFMADKGYADTVALQDHFFKEVNDIVRGLGKTTMGWEEVADQPIDDSVVVQAWRSSEAVSHITGQNNRAVVSAGYYLDLLWAGVDHYSRDPLDVDATPPDSPEKIIGPKPEHPLSADQKNLVLGAEAALWAETVTDEMVDHRFWPRAALLAERFWSPQTVTNPQDAMRRAVVVQEGLRVQGLQDQAQRQRMAARLAPHDVEAVLTLADATVPVRNMGRLAEVFAALRERRPLRLPSLTAPVDIANADSLDVYRMSVWADALARGDPSAAAPLRAALEKYRDNHPRFVAAAQGVDSLEQAIPISEEVARFAATALEAVDLKARGVRPVGGWTANARTMLAKQAEVVAASSSSMKIITGVPQPPALLLIGLAPVLEILVDSLDPRP</sequence>
<feature type="signal peptide" evidence="7">
    <location>
        <begin position="1"/>
        <end position="29"/>
    </location>
</feature>
<evidence type="ECO:0000256" key="1">
    <source>
        <dbReference type="ARBA" id="ARBA00001231"/>
    </source>
</evidence>
<dbReference type="EMBL" id="CP080034">
    <property type="protein sequence ID" value="QYC11214.1"/>
    <property type="molecule type" value="Genomic_DNA"/>
</dbReference>
<dbReference type="InterPro" id="IPR015883">
    <property type="entry name" value="Glyco_hydro_20_cat"/>
</dbReference>
<dbReference type="PANTHER" id="PTHR22600">
    <property type="entry name" value="BETA-HEXOSAMINIDASE"/>
    <property type="match status" value="1"/>
</dbReference>
<name>A0ABX8TKN2_9CAUL</name>
<dbReference type="EC" id="3.2.1.52" evidence="2"/>
<dbReference type="RefSeq" id="WP_219353845.1">
    <property type="nucleotide sequence ID" value="NZ_CP080034.1"/>
</dbReference>
<evidence type="ECO:0000256" key="6">
    <source>
        <dbReference type="ARBA" id="ARBA00033000"/>
    </source>
</evidence>
<evidence type="ECO:0000313" key="11">
    <source>
        <dbReference type="Proteomes" id="UP000824334"/>
    </source>
</evidence>
<evidence type="ECO:0000259" key="8">
    <source>
        <dbReference type="Pfam" id="PF00728"/>
    </source>
</evidence>
<feature type="domain" description="Beta-hexosaminidase bacterial type N-terminal" evidence="9">
    <location>
        <begin position="34"/>
        <end position="160"/>
    </location>
</feature>
<dbReference type="InterPro" id="IPR015882">
    <property type="entry name" value="HEX_bac_N"/>
</dbReference>
<dbReference type="Pfam" id="PF02838">
    <property type="entry name" value="Glyco_hydro_20b"/>
    <property type="match status" value="1"/>
</dbReference>
<organism evidence="10 11">
    <name type="scientific">Brevundimonas nasdae</name>
    <dbReference type="NCBI Taxonomy" id="172043"/>
    <lineage>
        <taxon>Bacteria</taxon>
        <taxon>Pseudomonadati</taxon>
        <taxon>Pseudomonadota</taxon>
        <taxon>Alphaproteobacteria</taxon>
        <taxon>Caulobacterales</taxon>
        <taxon>Caulobacteraceae</taxon>
        <taxon>Brevundimonas</taxon>
    </lineage>
</organism>
<evidence type="ECO:0000259" key="9">
    <source>
        <dbReference type="Pfam" id="PF02838"/>
    </source>
</evidence>
<dbReference type="PANTHER" id="PTHR22600:SF57">
    <property type="entry name" value="BETA-N-ACETYLHEXOSAMINIDASE"/>
    <property type="match status" value="1"/>
</dbReference>
<keyword evidence="11" id="KW-1185">Reference proteome</keyword>
<dbReference type="GeneID" id="94374456"/>